<proteinExistence type="predicted"/>
<feature type="region of interest" description="Disordered" evidence="1">
    <location>
        <begin position="93"/>
        <end position="122"/>
    </location>
</feature>
<reference evidence="2" key="1">
    <citation type="journal article" date="2023" name="Mol. Phylogenet. Evol.">
        <title>Genome-scale phylogeny and comparative genomics of the fungal order Sordariales.</title>
        <authorList>
            <person name="Hensen N."/>
            <person name="Bonometti L."/>
            <person name="Westerberg I."/>
            <person name="Brannstrom I.O."/>
            <person name="Guillou S."/>
            <person name="Cros-Aarteil S."/>
            <person name="Calhoun S."/>
            <person name="Haridas S."/>
            <person name="Kuo A."/>
            <person name="Mondo S."/>
            <person name="Pangilinan J."/>
            <person name="Riley R."/>
            <person name="LaButti K."/>
            <person name="Andreopoulos B."/>
            <person name="Lipzen A."/>
            <person name="Chen C."/>
            <person name="Yan M."/>
            <person name="Daum C."/>
            <person name="Ng V."/>
            <person name="Clum A."/>
            <person name="Steindorff A."/>
            <person name="Ohm R.A."/>
            <person name="Martin F."/>
            <person name="Silar P."/>
            <person name="Natvig D.O."/>
            <person name="Lalanne C."/>
            <person name="Gautier V."/>
            <person name="Ament-Velasquez S.L."/>
            <person name="Kruys A."/>
            <person name="Hutchinson M.I."/>
            <person name="Powell A.J."/>
            <person name="Barry K."/>
            <person name="Miller A.N."/>
            <person name="Grigoriev I.V."/>
            <person name="Debuchy R."/>
            <person name="Gladieux P."/>
            <person name="Hiltunen Thoren M."/>
            <person name="Johannesson H."/>
        </authorList>
    </citation>
    <scope>NUCLEOTIDE SEQUENCE</scope>
    <source>
        <strain evidence="2">PSN293</strain>
    </source>
</reference>
<organism evidence="2 3">
    <name type="scientific">Rhypophila decipiens</name>
    <dbReference type="NCBI Taxonomy" id="261697"/>
    <lineage>
        <taxon>Eukaryota</taxon>
        <taxon>Fungi</taxon>
        <taxon>Dikarya</taxon>
        <taxon>Ascomycota</taxon>
        <taxon>Pezizomycotina</taxon>
        <taxon>Sordariomycetes</taxon>
        <taxon>Sordariomycetidae</taxon>
        <taxon>Sordariales</taxon>
        <taxon>Naviculisporaceae</taxon>
        <taxon>Rhypophila</taxon>
    </lineage>
</organism>
<dbReference type="EMBL" id="MU858141">
    <property type="protein sequence ID" value="KAK4211754.1"/>
    <property type="molecule type" value="Genomic_DNA"/>
</dbReference>
<dbReference type="Proteomes" id="UP001301769">
    <property type="component" value="Unassembled WGS sequence"/>
</dbReference>
<evidence type="ECO:0000313" key="3">
    <source>
        <dbReference type="Proteomes" id="UP001301769"/>
    </source>
</evidence>
<keyword evidence="3" id="KW-1185">Reference proteome</keyword>
<gene>
    <name evidence="2" type="ORF">QBC37DRAFT_375693</name>
</gene>
<sequence length="320" mass="36149">MADASAQEAGHLEVSDSEPPSPPTLHSLPTEDLTMIFRFVVVYDEWDRGPLQKRTTQSLHEIATFSRLCKKFNKVIHHGILYQLIQFPRELSLDDEQDPDGSPPRSDPGQEQDAHPPHGVDELRLKRMEKLHDLFWERSDLRDLVLEAPAADDPRETPFTLSPTVDPEYSLPCLKFLSIHCSNILMVCHGESRKILEDVIFTSCPKIESLEVTGIKAEPEMIHRVLLPLERGIIRTGRSLARPNLRNVQESLPGLMNLAKVTLVTANATETLWLFTKVTCRVYLESFASAGVQLALVRRGTKFLKADFVRPFVEQVLSLA</sequence>
<comment type="caution">
    <text evidence="2">The sequence shown here is derived from an EMBL/GenBank/DDBJ whole genome shotgun (WGS) entry which is preliminary data.</text>
</comment>
<protein>
    <recommendedName>
        <fullName evidence="4">F-box domain-containing protein</fullName>
    </recommendedName>
</protein>
<dbReference type="AlphaFoldDB" id="A0AAN6Y3E2"/>
<evidence type="ECO:0000313" key="2">
    <source>
        <dbReference type="EMBL" id="KAK4211754.1"/>
    </source>
</evidence>
<evidence type="ECO:0008006" key="4">
    <source>
        <dbReference type="Google" id="ProtNLM"/>
    </source>
</evidence>
<feature type="region of interest" description="Disordered" evidence="1">
    <location>
        <begin position="1"/>
        <end position="28"/>
    </location>
</feature>
<accession>A0AAN6Y3E2</accession>
<feature type="compositionally biased region" description="Basic and acidic residues" evidence="1">
    <location>
        <begin position="112"/>
        <end position="122"/>
    </location>
</feature>
<name>A0AAN6Y3E2_9PEZI</name>
<evidence type="ECO:0000256" key="1">
    <source>
        <dbReference type="SAM" id="MobiDB-lite"/>
    </source>
</evidence>
<reference evidence="2" key="2">
    <citation type="submission" date="2023-05" db="EMBL/GenBank/DDBJ databases">
        <authorList>
            <consortium name="Lawrence Berkeley National Laboratory"/>
            <person name="Steindorff A."/>
            <person name="Hensen N."/>
            <person name="Bonometti L."/>
            <person name="Westerberg I."/>
            <person name="Brannstrom I.O."/>
            <person name="Guillou S."/>
            <person name="Cros-Aarteil S."/>
            <person name="Calhoun S."/>
            <person name="Haridas S."/>
            <person name="Kuo A."/>
            <person name="Mondo S."/>
            <person name="Pangilinan J."/>
            <person name="Riley R."/>
            <person name="Labutti K."/>
            <person name="Andreopoulos B."/>
            <person name="Lipzen A."/>
            <person name="Chen C."/>
            <person name="Yanf M."/>
            <person name="Daum C."/>
            <person name="Ng V."/>
            <person name="Clum A."/>
            <person name="Ohm R."/>
            <person name="Martin F."/>
            <person name="Silar P."/>
            <person name="Natvig D."/>
            <person name="Lalanne C."/>
            <person name="Gautier V."/>
            <person name="Ament-Velasquez S.L."/>
            <person name="Kruys A."/>
            <person name="Hutchinson M.I."/>
            <person name="Powell A.J."/>
            <person name="Barry K."/>
            <person name="Miller A.N."/>
            <person name="Grigoriev I.V."/>
            <person name="Debuchy R."/>
            <person name="Gladieux P."/>
            <person name="Thoren M.H."/>
            <person name="Johannesson H."/>
        </authorList>
    </citation>
    <scope>NUCLEOTIDE SEQUENCE</scope>
    <source>
        <strain evidence="2">PSN293</strain>
    </source>
</reference>